<dbReference type="Proteomes" id="UP000199527">
    <property type="component" value="Unassembled WGS sequence"/>
</dbReference>
<dbReference type="InterPro" id="IPR000847">
    <property type="entry name" value="LysR_HTH_N"/>
</dbReference>
<feature type="domain" description="HTH lysR-type" evidence="5">
    <location>
        <begin position="6"/>
        <end position="63"/>
    </location>
</feature>
<dbReference type="Pfam" id="PF00126">
    <property type="entry name" value="HTH_1"/>
    <property type="match status" value="1"/>
</dbReference>
<dbReference type="SUPFAM" id="SSF53850">
    <property type="entry name" value="Periplasmic binding protein-like II"/>
    <property type="match status" value="1"/>
</dbReference>
<dbReference type="Pfam" id="PF03466">
    <property type="entry name" value="LysR_substrate"/>
    <property type="match status" value="1"/>
</dbReference>
<dbReference type="InterPro" id="IPR036390">
    <property type="entry name" value="WH_DNA-bd_sf"/>
</dbReference>
<evidence type="ECO:0000256" key="4">
    <source>
        <dbReference type="ARBA" id="ARBA00023163"/>
    </source>
</evidence>
<comment type="similarity">
    <text evidence="1">Belongs to the LysR transcriptional regulatory family.</text>
</comment>
<evidence type="ECO:0000259" key="5">
    <source>
        <dbReference type="PROSITE" id="PS50931"/>
    </source>
</evidence>
<organism evidence="6 7">
    <name type="scientific">Ferrimonas sediminum</name>
    <dbReference type="NCBI Taxonomy" id="718193"/>
    <lineage>
        <taxon>Bacteria</taxon>
        <taxon>Pseudomonadati</taxon>
        <taxon>Pseudomonadota</taxon>
        <taxon>Gammaproteobacteria</taxon>
        <taxon>Alteromonadales</taxon>
        <taxon>Ferrimonadaceae</taxon>
        <taxon>Ferrimonas</taxon>
    </lineage>
</organism>
<evidence type="ECO:0000256" key="1">
    <source>
        <dbReference type="ARBA" id="ARBA00009437"/>
    </source>
</evidence>
<dbReference type="AlphaFoldDB" id="A0A1G8JL73"/>
<evidence type="ECO:0000313" key="6">
    <source>
        <dbReference type="EMBL" id="SDI31988.1"/>
    </source>
</evidence>
<dbReference type="PANTHER" id="PTHR30118:SF7">
    <property type="entry name" value="TRANSCRIPTIONAL REGULATOR LYSR FAMILY"/>
    <property type="match status" value="1"/>
</dbReference>
<dbReference type="InterPro" id="IPR050389">
    <property type="entry name" value="LysR-type_TF"/>
</dbReference>
<reference evidence="7" key="1">
    <citation type="submission" date="2016-10" db="EMBL/GenBank/DDBJ databases">
        <authorList>
            <person name="Varghese N."/>
            <person name="Submissions S."/>
        </authorList>
    </citation>
    <scope>NUCLEOTIDE SEQUENCE [LARGE SCALE GENOMIC DNA]</scope>
    <source>
        <strain evidence="7">DSM 23317</strain>
    </source>
</reference>
<dbReference type="InterPro" id="IPR005119">
    <property type="entry name" value="LysR_subst-bd"/>
</dbReference>
<keyword evidence="4" id="KW-0804">Transcription</keyword>
<dbReference type="PROSITE" id="PS50931">
    <property type="entry name" value="HTH_LYSR"/>
    <property type="match status" value="1"/>
</dbReference>
<dbReference type="Gene3D" id="3.40.190.10">
    <property type="entry name" value="Periplasmic binding protein-like II"/>
    <property type="match status" value="2"/>
</dbReference>
<dbReference type="PANTHER" id="PTHR30118">
    <property type="entry name" value="HTH-TYPE TRANSCRIPTIONAL REGULATOR LEUO-RELATED"/>
    <property type="match status" value="1"/>
</dbReference>
<dbReference type="SUPFAM" id="SSF46785">
    <property type="entry name" value="Winged helix' DNA-binding domain"/>
    <property type="match status" value="1"/>
</dbReference>
<dbReference type="Gene3D" id="1.10.10.10">
    <property type="entry name" value="Winged helix-like DNA-binding domain superfamily/Winged helix DNA-binding domain"/>
    <property type="match status" value="1"/>
</dbReference>
<keyword evidence="3 6" id="KW-0238">DNA-binding</keyword>
<dbReference type="RefSeq" id="WP_090360045.1">
    <property type="nucleotide sequence ID" value="NZ_FNEM01000001.1"/>
</dbReference>
<dbReference type="InterPro" id="IPR036388">
    <property type="entry name" value="WH-like_DNA-bd_sf"/>
</dbReference>
<evidence type="ECO:0000256" key="3">
    <source>
        <dbReference type="ARBA" id="ARBA00023125"/>
    </source>
</evidence>
<evidence type="ECO:0000256" key="2">
    <source>
        <dbReference type="ARBA" id="ARBA00023015"/>
    </source>
</evidence>
<gene>
    <name evidence="6" type="ORF">SAMN04488540_10187</name>
</gene>
<name>A0A1G8JL73_9GAMM</name>
<evidence type="ECO:0000313" key="7">
    <source>
        <dbReference type="Proteomes" id="UP000199527"/>
    </source>
</evidence>
<protein>
    <submittedName>
        <fullName evidence="6">DNA-binding transcriptional regulator, LysR family</fullName>
    </submittedName>
</protein>
<dbReference type="OrthoDB" id="6621790at2"/>
<dbReference type="GO" id="GO:0003700">
    <property type="term" value="F:DNA-binding transcription factor activity"/>
    <property type="evidence" value="ECO:0007669"/>
    <property type="project" value="InterPro"/>
</dbReference>
<sequence>MDIEHLDYRSLTVFESVSRHLNAGLAANELGMSSSTVSRHMANLREVFQDVLFIRRCHGFVPTDKATQILPIINRILMDYQELKSSHTQFDPSTAREHFTIYAYNEFTYITNKAVNEVILPKAPNLSFEVRTLSSDCSRAIENGDIDFAVVYENFGGDKLIGELISPTEEMYLIAKEGHSVFNAEPTLENLCRHPYFELDNFDDIPCPLLSQVARQHGLELKVAGYTDNLAALSRHLMDTNAIALSCNAFTREYLKLVRNLRTCTLPKEVTRQLIDLIDVGRTVGNYLVYSQINQSPTHNWVKQQLLDTLRAEWYRNLGQPVPEL</sequence>
<keyword evidence="7" id="KW-1185">Reference proteome</keyword>
<keyword evidence="2" id="KW-0805">Transcription regulation</keyword>
<proteinExistence type="inferred from homology"/>
<accession>A0A1G8JL73</accession>
<dbReference type="EMBL" id="FNEM01000001">
    <property type="protein sequence ID" value="SDI31988.1"/>
    <property type="molecule type" value="Genomic_DNA"/>
</dbReference>
<dbReference type="GO" id="GO:0003677">
    <property type="term" value="F:DNA binding"/>
    <property type="evidence" value="ECO:0007669"/>
    <property type="project" value="UniProtKB-KW"/>
</dbReference>